<dbReference type="InterPro" id="IPR050789">
    <property type="entry name" value="Diverse_Enzym_Activities"/>
</dbReference>
<dbReference type="InterPro" id="IPR032710">
    <property type="entry name" value="NTF2-like_dom_sf"/>
</dbReference>
<evidence type="ECO:0000313" key="5">
    <source>
        <dbReference type="Proteomes" id="UP000614811"/>
    </source>
</evidence>
<feature type="domain" description="DUF4440" evidence="3">
    <location>
        <begin position="48"/>
        <end position="160"/>
    </location>
</feature>
<protein>
    <recommendedName>
        <fullName evidence="6">DUF4440 domain-containing protein</fullName>
    </recommendedName>
</protein>
<dbReference type="InterPro" id="IPR027843">
    <property type="entry name" value="DUF4440"/>
</dbReference>
<dbReference type="SUPFAM" id="SSF56601">
    <property type="entry name" value="beta-lactamase/transpeptidase-like"/>
    <property type="match status" value="1"/>
</dbReference>
<proteinExistence type="predicted"/>
<keyword evidence="1" id="KW-0732">Signal</keyword>
<dbReference type="PANTHER" id="PTHR43283:SF18">
    <property type="match status" value="1"/>
</dbReference>
<dbReference type="InterPro" id="IPR012338">
    <property type="entry name" value="Beta-lactam/transpept-like"/>
</dbReference>
<dbReference type="PANTHER" id="PTHR43283">
    <property type="entry name" value="BETA-LACTAMASE-RELATED"/>
    <property type="match status" value="1"/>
</dbReference>
<dbReference type="Gene3D" id="3.40.710.10">
    <property type="entry name" value="DD-peptidase/beta-lactamase superfamily"/>
    <property type="match status" value="1"/>
</dbReference>
<gene>
    <name evidence="4" type="ORF">GCM10008090_10870</name>
</gene>
<reference evidence="4" key="1">
    <citation type="journal article" date="2014" name="Int. J. Syst. Evol. Microbiol.">
        <title>Complete genome sequence of Corynebacterium casei LMG S-19264T (=DSM 44701T), isolated from a smear-ripened cheese.</title>
        <authorList>
            <consortium name="US DOE Joint Genome Institute (JGI-PGF)"/>
            <person name="Walter F."/>
            <person name="Albersmeier A."/>
            <person name="Kalinowski J."/>
            <person name="Ruckert C."/>
        </authorList>
    </citation>
    <scope>NUCLEOTIDE SEQUENCE</scope>
    <source>
        <strain evidence="4">KCTC 12711</strain>
    </source>
</reference>
<keyword evidence="5" id="KW-1185">Reference proteome</keyword>
<comment type="caution">
    <text evidence="4">The sequence shown here is derived from an EMBL/GenBank/DDBJ whole genome shotgun (WGS) entry which is preliminary data.</text>
</comment>
<feature type="domain" description="Beta-lactamase-related" evidence="2">
    <location>
        <begin position="196"/>
        <end position="490"/>
    </location>
</feature>
<evidence type="ECO:0008006" key="6">
    <source>
        <dbReference type="Google" id="ProtNLM"/>
    </source>
</evidence>
<evidence type="ECO:0000313" key="4">
    <source>
        <dbReference type="EMBL" id="GHA03573.1"/>
    </source>
</evidence>
<dbReference type="AlphaFoldDB" id="A0A918VKF0"/>
<accession>A0A918VKF0</accession>
<dbReference type="Gene3D" id="3.10.450.50">
    <property type="match status" value="1"/>
</dbReference>
<dbReference type="Proteomes" id="UP000614811">
    <property type="component" value="Unassembled WGS sequence"/>
</dbReference>
<sequence length="516" mass="58150">MHQSTNLTKFTLKMKFTIVLLLLATPGLVKATDQDLHQQLEHMDALLFENAFNQCDLDVLERITHTDFEFYHDQGGEQDRAEFFAAIRKNICGNPDAKPIRKLAPGTLTVFPMYDDGELYAALQSGEHDFYIRAADQSMVKTGTARFTSLWALHNTQWLLKRVLSYDHQPSTIVYPSQAVERDMDAGFRPALFDTERRISALLKQHHIPSIGMGVIEGGRLQQLRMFAAEQAPPLDAIYKVASLTKPIAALVTLKLVNEGRWDLDSPLSRYFVDPDVAKSAELRSLTTRHVLSHQSGFPNWRYLSPNNTLRFEFKPGTRYQYSGEGFEYLRKAIEAKLGQPFEDVAQQTLFEPLAMLDTHFYWHDQVDARRFQPGHDADGKKLPVARHTRANAAANLLTTVEDYAKFMIYLSAGAELDPSLFAEMVRPHVDVSQASTFALGWQRFDIASTDSQPSEYVLQHTGGDPGVKTIAVLMPQSQRGLVLLSNSENATKLWGKIISEHYGTLGISLTNANFQ</sequence>
<evidence type="ECO:0000256" key="1">
    <source>
        <dbReference type="SAM" id="SignalP"/>
    </source>
</evidence>
<dbReference type="EMBL" id="BMXA01000002">
    <property type="protein sequence ID" value="GHA03573.1"/>
    <property type="molecule type" value="Genomic_DNA"/>
</dbReference>
<evidence type="ECO:0000259" key="2">
    <source>
        <dbReference type="Pfam" id="PF00144"/>
    </source>
</evidence>
<reference evidence="4" key="2">
    <citation type="submission" date="2020-09" db="EMBL/GenBank/DDBJ databases">
        <authorList>
            <person name="Sun Q."/>
            <person name="Kim S."/>
        </authorList>
    </citation>
    <scope>NUCLEOTIDE SEQUENCE</scope>
    <source>
        <strain evidence="4">KCTC 12711</strain>
    </source>
</reference>
<feature type="chain" id="PRO_5036903529" description="DUF4440 domain-containing protein" evidence="1">
    <location>
        <begin position="32"/>
        <end position="516"/>
    </location>
</feature>
<name>A0A918VKF0_9GAMM</name>
<dbReference type="SUPFAM" id="SSF54427">
    <property type="entry name" value="NTF2-like"/>
    <property type="match status" value="1"/>
</dbReference>
<dbReference type="Pfam" id="PF00144">
    <property type="entry name" value="Beta-lactamase"/>
    <property type="match status" value="1"/>
</dbReference>
<feature type="signal peptide" evidence="1">
    <location>
        <begin position="1"/>
        <end position="31"/>
    </location>
</feature>
<organism evidence="4 5">
    <name type="scientific">Arenicella chitinivorans</name>
    <dbReference type="NCBI Taxonomy" id="1329800"/>
    <lineage>
        <taxon>Bacteria</taxon>
        <taxon>Pseudomonadati</taxon>
        <taxon>Pseudomonadota</taxon>
        <taxon>Gammaproteobacteria</taxon>
        <taxon>Arenicellales</taxon>
        <taxon>Arenicellaceae</taxon>
        <taxon>Arenicella</taxon>
    </lineage>
</organism>
<dbReference type="Pfam" id="PF14534">
    <property type="entry name" value="DUF4440"/>
    <property type="match status" value="1"/>
</dbReference>
<dbReference type="InterPro" id="IPR001466">
    <property type="entry name" value="Beta-lactam-related"/>
</dbReference>
<evidence type="ECO:0000259" key="3">
    <source>
        <dbReference type="Pfam" id="PF14534"/>
    </source>
</evidence>